<evidence type="ECO:0000259" key="1">
    <source>
        <dbReference type="Pfam" id="PF04773"/>
    </source>
</evidence>
<dbReference type="AlphaFoldDB" id="A0A212KHU6"/>
<proteinExistence type="predicted"/>
<feature type="domain" description="FecR protein" evidence="1">
    <location>
        <begin position="101"/>
        <end position="192"/>
    </location>
</feature>
<dbReference type="EMBL" id="FLUO01000002">
    <property type="protein sequence ID" value="SBW11201.1"/>
    <property type="molecule type" value="Genomic_DNA"/>
</dbReference>
<protein>
    <submittedName>
        <fullName evidence="2">Putative FecR</fullName>
    </submittedName>
</protein>
<sequence length="303" mass="31934">MTALPARVLTEAADRLLALRAAPDDLARQSEARAWVEAHPDHRRAWGLAERAWVAAGDALDRPLPRAVNRNRGRRIAAALAACLALAFALPEVRVRLAADAVTPAGAGRTLALDDGSTVALAGDSALAVDLDGAARRLRLLRGAAYFEVAPDAARPFTVAAGAVTVTVRGTGFAVGRGDAVTTVAVAHGRVEVRAEGETAVLDPGERLEIGETGRRLSAVDPADVALWRADRLAVRDAPLGEVLDAIARRHGGGYLIGGDLRARRVTGVFDLSDPERALVALLATQRLVPRRIVGNLWRAAEK</sequence>
<dbReference type="GO" id="GO:0016989">
    <property type="term" value="F:sigma factor antagonist activity"/>
    <property type="evidence" value="ECO:0007669"/>
    <property type="project" value="TreeGrafter"/>
</dbReference>
<dbReference type="PANTHER" id="PTHR30273:SF2">
    <property type="entry name" value="PROTEIN FECR"/>
    <property type="match status" value="1"/>
</dbReference>
<name>A0A212KHU6_9PROT</name>
<dbReference type="PANTHER" id="PTHR30273">
    <property type="entry name" value="PERIPLASMIC SIGNAL SENSOR AND SIGMA FACTOR ACTIVATOR FECR-RELATED"/>
    <property type="match status" value="1"/>
</dbReference>
<accession>A0A212KHU6</accession>
<reference evidence="2" key="1">
    <citation type="submission" date="2016-04" db="EMBL/GenBank/DDBJ databases">
        <authorList>
            <person name="Evans L.H."/>
            <person name="Alamgir A."/>
            <person name="Owens N."/>
            <person name="Weber N.D."/>
            <person name="Virtaneva K."/>
            <person name="Barbian K."/>
            <person name="Babar A."/>
            <person name="Rosenke K."/>
        </authorList>
    </citation>
    <scope>NUCLEOTIDE SEQUENCE</scope>
    <source>
        <strain evidence="2">86</strain>
    </source>
</reference>
<dbReference type="InterPro" id="IPR012373">
    <property type="entry name" value="Ferrdict_sens_TM"/>
</dbReference>
<evidence type="ECO:0000313" key="2">
    <source>
        <dbReference type="EMBL" id="SBW11201.1"/>
    </source>
</evidence>
<dbReference type="Pfam" id="PF04773">
    <property type="entry name" value="FecR"/>
    <property type="match status" value="1"/>
</dbReference>
<organism evidence="2">
    <name type="scientific">uncultured Alphaproteobacteria bacterium</name>
    <dbReference type="NCBI Taxonomy" id="91750"/>
    <lineage>
        <taxon>Bacteria</taxon>
        <taxon>Pseudomonadati</taxon>
        <taxon>Pseudomonadota</taxon>
        <taxon>Alphaproteobacteria</taxon>
        <taxon>environmental samples</taxon>
    </lineage>
</organism>
<dbReference type="Gene3D" id="2.60.120.1440">
    <property type="match status" value="1"/>
</dbReference>
<dbReference type="PIRSF" id="PIRSF018266">
    <property type="entry name" value="FecR"/>
    <property type="match status" value="1"/>
</dbReference>
<gene>
    <name evidence="2" type="ORF">KL86APRO_20106</name>
</gene>
<dbReference type="InterPro" id="IPR006860">
    <property type="entry name" value="FecR"/>
</dbReference>